<dbReference type="Proteomes" id="UP000759103">
    <property type="component" value="Unassembled WGS sequence"/>
</dbReference>
<name>A0ABS7BLE1_9SPHN</name>
<dbReference type="EMBL" id="JAHXZN010000001">
    <property type="protein sequence ID" value="MBW6530422.1"/>
    <property type="molecule type" value="Genomic_DNA"/>
</dbReference>
<organism evidence="2 3">
    <name type="scientific">Sphingomonas citri</name>
    <dbReference type="NCBI Taxonomy" id="2862499"/>
    <lineage>
        <taxon>Bacteria</taxon>
        <taxon>Pseudomonadati</taxon>
        <taxon>Pseudomonadota</taxon>
        <taxon>Alphaproteobacteria</taxon>
        <taxon>Sphingomonadales</taxon>
        <taxon>Sphingomonadaceae</taxon>
        <taxon>Sphingomonas</taxon>
    </lineage>
</organism>
<evidence type="ECO:0000313" key="3">
    <source>
        <dbReference type="Proteomes" id="UP000759103"/>
    </source>
</evidence>
<proteinExistence type="predicted"/>
<feature type="region of interest" description="Disordered" evidence="1">
    <location>
        <begin position="71"/>
        <end position="91"/>
    </location>
</feature>
<gene>
    <name evidence="2" type="ORF">KZ820_06715</name>
</gene>
<sequence length="91" mass="9659">MTEKAEENSMTVGTLLLSALALALQADQGGAQDKAADPLIKERPICRSEGRSGSRMQRRVCHTKAEWQQIDAAASPIKGGSPDWIGPIGGK</sequence>
<evidence type="ECO:0000313" key="2">
    <source>
        <dbReference type="EMBL" id="MBW6530422.1"/>
    </source>
</evidence>
<evidence type="ECO:0000256" key="1">
    <source>
        <dbReference type="SAM" id="MobiDB-lite"/>
    </source>
</evidence>
<keyword evidence="3" id="KW-1185">Reference proteome</keyword>
<comment type="caution">
    <text evidence="2">The sequence shown here is derived from an EMBL/GenBank/DDBJ whole genome shotgun (WGS) entry which is preliminary data.</text>
</comment>
<reference evidence="2 3" key="1">
    <citation type="submission" date="2021-07" db="EMBL/GenBank/DDBJ databases">
        <title>Sphingomonas sp.</title>
        <authorList>
            <person name="Feng G."/>
            <person name="Li J."/>
            <person name="Pan M."/>
        </authorList>
    </citation>
    <scope>NUCLEOTIDE SEQUENCE [LARGE SCALE GENOMIC DNA]</scope>
    <source>
        <strain evidence="2 3">RRHST34</strain>
    </source>
</reference>
<accession>A0ABS7BLE1</accession>
<protein>
    <submittedName>
        <fullName evidence="2">Uncharacterized protein</fullName>
    </submittedName>
</protein>